<feature type="transmembrane region" description="Helical" evidence="2">
    <location>
        <begin position="183"/>
        <end position="201"/>
    </location>
</feature>
<evidence type="ECO:0000256" key="2">
    <source>
        <dbReference type="SAM" id="Phobius"/>
    </source>
</evidence>
<dbReference type="Proteomes" id="UP000705983">
    <property type="component" value="Unassembled WGS sequence"/>
</dbReference>
<keyword evidence="4" id="KW-1185">Reference proteome</keyword>
<protein>
    <recommendedName>
        <fullName evidence="5">Type II secretion system protein GspF domain-containing protein</fullName>
    </recommendedName>
</protein>
<gene>
    <name evidence="3" type="ORF">JVW63_05145</name>
</gene>
<comment type="caution">
    <text evidence="3">The sequence shown here is derived from an EMBL/GenBank/DDBJ whole genome shotgun (WGS) entry which is preliminary data.</text>
</comment>
<keyword evidence="2" id="KW-1133">Transmembrane helix</keyword>
<evidence type="ECO:0000313" key="4">
    <source>
        <dbReference type="Proteomes" id="UP000705983"/>
    </source>
</evidence>
<dbReference type="RefSeq" id="WP_187996389.1">
    <property type="nucleotide sequence ID" value="NZ_JACEXG010000002.1"/>
</dbReference>
<evidence type="ECO:0000313" key="3">
    <source>
        <dbReference type="EMBL" id="MBM9433085.1"/>
    </source>
</evidence>
<feature type="transmembrane region" description="Helical" evidence="2">
    <location>
        <begin position="213"/>
        <end position="236"/>
    </location>
</feature>
<keyword evidence="2" id="KW-0812">Transmembrane</keyword>
<evidence type="ECO:0008006" key="5">
    <source>
        <dbReference type="Google" id="ProtNLM"/>
    </source>
</evidence>
<organism evidence="3 4">
    <name type="scientific">Flaviflexus equikiangi</name>
    <dbReference type="NCBI Taxonomy" id="2758573"/>
    <lineage>
        <taxon>Bacteria</taxon>
        <taxon>Bacillati</taxon>
        <taxon>Actinomycetota</taxon>
        <taxon>Actinomycetes</taxon>
        <taxon>Actinomycetales</taxon>
        <taxon>Actinomycetaceae</taxon>
        <taxon>Flaviflexus</taxon>
    </lineage>
</organism>
<feature type="compositionally biased region" description="Basic and acidic residues" evidence="1">
    <location>
        <begin position="8"/>
        <end position="28"/>
    </location>
</feature>
<feature type="transmembrane region" description="Helical" evidence="2">
    <location>
        <begin position="268"/>
        <end position="294"/>
    </location>
</feature>
<accession>A0ABS2TEK2</accession>
<feature type="region of interest" description="Disordered" evidence="1">
    <location>
        <begin position="1"/>
        <end position="28"/>
    </location>
</feature>
<dbReference type="EMBL" id="JAFFJS010000002">
    <property type="protein sequence ID" value="MBM9433085.1"/>
    <property type="molecule type" value="Genomic_DNA"/>
</dbReference>
<name>A0ABS2TEK2_9ACTO</name>
<reference evidence="4" key="1">
    <citation type="submission" date="2021-02" db="EMBL/GenBank/DDBJ databases">
        <title>Leucobacter sp. CX169.</title>
        <authorList>
            <person name="Cheng Y."/>
        </authorList>
    </citation>
    <scope>NUCLEOTIDE SEQUENCE [LARGE SCALE GENOMIC DNA]</scope>
    <source>
        <strain evidence="4">JY899</strain>
    </source>
</reference>
<keyword evidence="2" id="KW-0472">Membrane</keyword>
<evidence type="ECO:0000256" key="1">
    <source>
        <dbReference type="SAM" id="MobiDB-lite"/>
    </source>
</evidence>
<proteinExistence type="predicted"/>
<sequence>MTEQVPSPEEKKPEEGQKKTKSPDSPRRLVDRIAGRPISALHMISEADAEKANAVLEGLVEGDAVEKEILDELLDAEPLAEPQAFGTLHRTLMRALEVYDRNAHRPPAGMPGFVLKPIAQPIVTLLTMAMSNSFQERVIRDVRQLYLLREANSVIGTPEYRMLAIARRQLDAVYDAMTSRRQIIPAFLVGGAALSALASILDSLLHDAFGRYVLFAAILLLTVGAFWCLITASAIVRRRTSLILDQPLKILWQAVGGAGRPPREPSKIFVIVATLLLLVGWVLTPLTLAIVLSIT</sequence>